<dbReference type="InterPro" id="IPR009080">
    <property type="entry name" value="tRNAsynth_Ia_anticodon-bd"/>
</dbReference>
<dbReference type="InterPro" id="IPR013155">
    <property type="entry name" value="M/V/L/I-tRNA-synth_anticd-bd"/>
</dbReference>
<keyword evidence="9 13" id="KW-0030">Aminoacyl-tRNA synthetase</keyword>
<dbReference type="GO" id="GO:0005737">
    <property type="term" value="C:cytoplasm"/>
    <property type="evidence" value="ECO:0007669"/>
    <property type="project" value="UniProtKB-SubCell"/>
</dbReference>
<dbReference type="PRINTS" id="PR00984">
    <property type="entry name" value="TRNASYNTHILE"/>
</dbReference>
<keyword evidence="8 13" id="KW-0648">Protein biosynthesis</keyword>
<comment type="similarity">
    <text evidence="2 13">Belongs to the class-I aminoacyl-tRNA synthetase family.</text>
</comment>
<dbReference type="InterPro" id="IPR033709">
    <property type="entry name" value="Anticodon_Ile_ABEc"/>
</dbReference>
<evidence type="ECO:0000259" key="14">
    <source>
        <dbReference type="Pfam" id="PF00133"/>
    </source>
</evidence>
<keyword evidence="5 13" id="KW-0436">Ligase</keyword>
<dbReference type="OrthoDB" id="1706657at2759"/>
<feature type="domain" description="Aminoacyl-tRNA synthetase class Ia" evidence="14">
    <location>
        <begin position="20"/>
        <end position="644"/>
    </location>
</feature>
<dbReference type="InterPro" id="IPR001412">
    <property type="entry name" value="aa-tRNA-synth_I_CS"/>
</dbReference>
<evidence type="ECO:0000256" key="7">
    <source>
        <dbReference type="ARBA" id="ARBA00022840"/>
    </source>
</evidence>
<comment type="catalytic activity">
    <reaction evidence="11">
        <text>tRNA(Ile) + L-isoleucine + ATP = L-isoleucyl-tRNA(Ile) + AMP + diphosphate</text>
        <dbReference type="Rhea" id="RHEA:11060"/>
        <dbReference type="Rhea" id="RHEA-COMP:9666"/>
        <dbReference type="Rhea" id="RHEA-COMP:9695"/>
        <dbReference type="ChEBI" id="CHEBI:30616"/>
        <dbReference type="ChEBI" id="CHEBI:33019"/>
        <dbReference type="ChEBI" id="CHEBI:58045"/>
        <dbReference type="ChEBI" id="CHEBI:78442"/>
        <dbReference type="ChEBI" id="CHEBI:78528"/>
        <dbReference type="ChEBI" id="CHEBI:456215"/>
        <dbReference type="EC" id="6.1.1.5"/>
    </reaction>
</comment>
<gene>
    <name evidence="16" type="ORF">L596_005750</name>
</gene>
<dbReference type="SUPFAM" id="SSF50677">
    <property type="entry name" value="ValRS/IleRS/LeuRS editing domain"/>
    <property type="match status" value="1"/>
</dbReference>
<dbReference type="PROSITE" id="PS00178">
    <property type="entry name" value="AA_TRNA_LIGASE_I"/>
    <property type="match status" value="1"/>
</dbReference>
<dbReference type="CDD" id="cd07961">
    <property type="entry name" value="Anticodon_Ia_Ile_ABEc"/>
    <property type="match status" value="1"/>
</dbReference>
<dbReference type="NCBIfam" id="TIGR00392">
    <property type="entry name" value="ileS"/>
    <property type="match status" value="1"/>
</dbReference>
<dbReference type="GO" id="GO:0005524">
    <property type="term" value="F:ATP binding"/>
    <property type="evidence" value="ECO:0007669"/>
    <property type="project" value="UniProtKB-KW"/>
</dbReference>
<keyword evidence="7 13" id="KW-0067">ATP-binding</keyword>
<dbReference type="InterPro" id="IPR002301">
    <property type="entry name" value="Ile-tRNA-ligase"/>
</dbReference>
<dbReference type="Proteomes" id="UP000298663">
    <property type="component" value="Unassembled WGS sequence"/>
</dbReference>
<evidence type="ECO:0000256" key="2">
    <source>
        <dbReference type="ARBA" id="ARBA00005594"/>
    </source>
</evidence>
<evidence type="ECO:0000256" key="8">
    <source>
        <dbReference type="ARBA" id="ARBA00022917"/>
    </source>
</evidence>
<dbReference type="InterPro" id="IPR002300">
    <property type="entry name" value="aa-tRNA-synth_Ia"/>
</dbReference>
<dbReference type="InterPro" id="IPR014729">
    <property type="entry name" value="Rossmann-like_a/b/a_fold"/>
</dbReference>
<evidence type="ECO:0000256" key="3">
    <source>
        <dbReference type="ARBA" id="ARBA00013165"/>
    </source>
</evidence>
<dbReference type="HAMAP" id="MF_02003">
    <property type="entry name" value="Ile_tRNA_synth_type2"/>
    <property type="match status" value="1"/>
</dbReference>
<dbReference type="EMBL" id="AZBU02000001">
    <property type="protein sequence ID" value="TMS39182.1"/>
    <property type="molecule type" value="Genomic_DNA"/>
</dbReference>
<dbReference type="InterPro" id="IPR023586">
    <property type="entry name" value="Ile-tRNA-ligase_type2"/>
</dbReference>
<dbReference type="InterPro" id="IPR009008">
    <property type="entry name" value="Val/Leu/Ile-tRNA-synth_edit"/>
</dbReference>
<evidence type="ECO:0000313" key="17">
    <source>
        <dbReference type="Proteomes" id="UP000298663"/>
    </source>
</evidence>
<protein>
    <recommendedName>
        <fullName evidence="12">Isoleucine--tRNA ligase, cytoplasmic</fullName>
        <ecNumber evidence="3">6.1.1.5</ecNumber>
    </recommendedName>
    <alternativeName>
        <fullName evidence="10">Isoleucyl-tRNA synthetase</fullName>
    </alternativeName>
</protein>
<evidence type="ECO:0000256" key="4">
    <source>
        <dbReference type="ARBA" id="ARBA00022490"/>
    </source>
</evidence>
<evidence type="ECO:0000256" key="6">
    <source>
        <dbReference type="ARBA" id="ARBA00022741"/>
    </source>
</evidence>
<name>A0A4U8V094_STECR</name>
<reference evidence="16 17" key="2">
    <citation type="journal article" date="2019" name="G3 (Bethesda)">
        <title>Hybrid Assembly of the Genome of the Entomopathogenic Nematode Steinernema carpocapsae Identifies the X-Chromosome.</title>
        <authorList>
            <person name="Serra L."/>
            <person name="Macchietto M."/>
            <person name="Macias-Munoz A."/>
            <person name="McGill C.J."/>
            <person name="Rodriguez I.M."/>
            <person name="Rodriguez B."/>
            <person name="Murad R."/>
            <person name="Mortazavi A."/>
        </authorList>
    </citation>
    <scope>NUCLEOTIDE SEQUENCE [LARGE SCALE GENOMIC DNA]</scope>
    <source>
        <strain evidence="16 17">ALL</strain>
    </source>
</reference>
<evidence type="ECO:0000256" key="9">
    <source>
        <dbReference type="ARBA" id="ARBA00023146"/>
    </source>
</evidence>
<dbReference type="Gene3D" id="3.40.50.620">
    <property type="entry name" value="HUPs"/>
    <property type="match status" value="2"/>
</dbReference>
<dbReference type="GO" id="GO:0000049">
    <property type="term" value="F:tRNA binding"/>
    <property type="evidence" value="ECO:0007669"/>
    <property type="project" value="InterPro"/>
</dbReference>
<dbReference type="GO" id="GO:0004822">
    <property type="term" value="F:isoleucine-tRNA ligase activity"/>
    <property type="evidence" value="ECO:0007669"/>
    <property type="project" value="UniProtKB-EC"/>
</dbReference>
<dbReference type="PANTHER" id="PTHR42780:SF1">
    <property type="entry name" value="ISOLEUCINE--TRNA LIGASE, CYTOPLASMIC"/>
    <property type="match status" value="1"/>
</dbReference>
<keyword evidence="4" id="KW-0963">Cytoplasm</keyword>
<sequence>MGKLHEVPQAIDFAKEEEKVLKKWTAEETFKQQLKITEGRKHYTFYDGPPFATGLPHYGHILAGTIKDVVTRWASQNGYHVERRFGWDTHGLPVEYEIDQKLGIKGPADVHAMGIENYNKECRAIVMRYSTEWRSTIERMGRWIDFDNDYKTMYPTFMESVWWVFSELFKKGLVYRGVKVMPFSTACSTPLSNFEANQNYKDVVDPSLYVAFPMAENPNRCFVAWTTTPWTLPSNLCLCLHPDLKYAVVKDKRKDSTGKELIIMEYRLNAFFKNANEYEVIEVVEGKTFKGVEYTPPFNFFESKRAELGAFRVVNDTFVKTDSGSGVVHQAPYFGEIDHEICLNAGIIKKDTKTICPVDEKGCFTEEVEDFAGQYVKEADKNITKSLRERGLLLKAEQYKHSYPFCWRSDTPLIYKAVPSWFIRVEELVPKLLANNEETYWVPGQVREGRFKNWLRDARDWAVSRNRFWGTPINLWASEDFEEVVCISSIEELEKLCGCKVTDLHRESIDHLTIPSKQGKGVLKRIPEVFDCWFESGSMPYAQVHYPFENKEHFEENFPADFIAEGVDQTRGWFYTLLVLSTALFDRPPFKNLICNGLVMAEDGEKMSKRKKNYPDPLKIVGEYGADALRLYLINSPVVRAENLNFREDGVKGIVKDVLLLWHNSYRYLVNGIRDYERKSGKEFAFSERSTNAVDIWILSFTNSLVKHVREEMSKYRLYTVVGPLAKFFDTLSKVYIRFNKTRMNDEQDCVNFMTTLAKVMLIVVKLMSPFTPFYCEFLWENLRHLTNEKEESVHLTSVPEEDADAIDEAVEHRMDAMLSVVDLIRYLRDTNRLPTKYPVKEVVVINRCPQFVADVVSLEEYIMNECNVKKITVSSDKELYGVELKCEPNFKILGKRLRGDQQKVVKYLKNEITQEELNGLVDNGNIVVHGHEINLQEVAITYKCDPTKISFDGEFRVHSDAKTVVIVDTSRDESSLQEGLTREITSRIQKLRKDAKLVPTQTVTAYCDAAEATDLFAVLALKKEAIESATGTPVVLGVVPGDVQALIEKEYVVKEENFKIALTHPQ</sequence>
<evidence type="ECO:0000256" key="5">
    <source>
        <dbReference type="ARBA" id="ARBA00022598"/>
    </source>
</evidence>
<evidence type="ECO:0000256" key="13">
    <source>
        <dbReference type="RuleBase" id="RU363035"/>
    </source>
</evidence>
<feature type="domain" description="Methionyl/Valyl/Leucyl/Isoleucyl-tRNA synthetase anticodon-binding" evidence="15">
    <location>
        <begin position="695"/>
        <end position="842"/>
    </location>
</feature>
<dbReference type="Pfam" id="PF19302">
    <property type="entry name" value="DUF5915"/>
    <property type="match status" value="1"/>
</dbReference>
<reference evidence="16 17" key="1">
    <citation type="journal article" date="2015" name="Genome Biol.">
        <title>Comparative genomics of Steinernema reveals deeply conserved gene regulatory networks.</title>
        <authorList>
            <person name="Dillman A.R."/>
            <person name="Macchietto M."/>
            <person name="Porter C.F."/>
            <person name="Rogers A."/>
            <person name="Williams B."/>
            <person name="Antoshechkin I."/>
            <person name="Lee M.M."/>
            <person name="Goodwin Z."/>
            <person name="Lu X."/>
            <person name="Lewis E.E."/>
            <person name="Goodrich-Blair H."/>
            <person name="Stock S.P."/>
            <person name="Adams B.J."/>
            <person name="Sternberg P.W."/>
            <person name="Mortazavi A."/>
        </authorList>
    </citation>
    <scope>NUCLEOTIDE SEQUENCE [LARGE SCALE GENOMIC DNA]</scope>
    <source>
        <strain evidence="16 17">ALL</strain>
    </source>
</reference>
<keyword evidence="6 13" id="KW-0547">Nucleotide-binding</keyword>
<keyword evidence="17" id="KW-1185">Reference proteome</keyword>
<evidence type="ECO:0000256" key="1">
    <source>
        <dbReference type="ARBA" id="ARBA00004496"/>
    </source>
</evidence>
<dbReference type="FunFam" id="3.40.50.620:FF:000023">
    <property type="entry name" value="Isoleucyl-tRNA synthetase,cytoplasmic"/>
    <property type="match status" value="1"/>
</dbReference>
<dbReference type="Gene3D" id="1.10.730.10">
    <property type="entry name" value="Isoleucyl-tRNA Synthetase, Domain 1"/>
    <property type="match status" value="1"/>
</dbReference>
<dbReference type="FunFam" id="3.40.50.620:FF:000050">
    <property type="entry name" value="Isoleucyl-tRNA synthetase,cytoplasmic"/>
    <property type="match status" value="1"/>
</dbReference>
<organism evidence="16 17">
    <name type="scientific">Steinernema carpocapsae</name>
    <name type="common">Entomopathogenic nematode</name>
    <dbReference type="NCBI Taxonomy" id="34508"/>
    <lineage>
        <taxon>Eukaryota</taxon>
        <taxon>Metazoa</taxon>
        <taxon>Ecdysozoa</taxon>
        <taxon>Nematoda</taxon>
        <taxon>Chromadorea</taxon>
        <taxon>Rhabditida</taxon>
        <taxon>Tylenchina</taxon>
        <taxon>Panagrolaimomorpha</taxon>
        <taxon>Strongyloidoidea</taxon>
        <taxon>Steinernematidae</taxon>
        <taxon>Steinernema</taxon>
    </lineage>
</organism>
<dbReference type="GO" id="GO:0006428">
    <property type="term" value="P:isoleucyl-tRNA aminoacylation"/>
    <property type="evidence" value="ECO:0007669"/>
    <property type="project" value="InterPro"/>
</dbReference>
<proteinExistence type="inferred from homology"/>
<dbReference type="PANTHER" id="PTHR42780">
    <property type="entry name" value="SOLEUCYL-TRNA SYNTHETASE"/>
    <property type="match status" value="1"/>
</dbReference>
<dbReference type="GO" id="GO:0002161">
    <property type="term" value="F:aminoacyl-tRNA deacylase activity"/>
    <property type="evidence" value="ECO:0007669"/>
    <property type="project" value="InterPro"/>
</dbReference>
<dbReference type="STRING" id="34508.A0A4U8V094"/>
<comment type="subcellular location">
    <subcellularLocation>
        <location evidence="1">Cytoplasm</location>
    </subcellularLocation>
</comment>
<evidence type="ECO:0000256" key="12">
    <source>
        <dbReference type="ARBA" id="ARBA00069879"/>
    </source>
</evidence>
<accession>A0A4U8V094</accession>
<evidence type="ECO:0000313" key="16">
    <source>
        <dbReference type="EMBL" id="TMS39182.1"/>
    </source>
</evidence>
<dbReference type="EC" id="6.1.1.5" evidence="3"/>
<comment type="caution">
    <text evidence="16">The sequence shown here is derived from an EMBL/GenBank/DDBJ whole genome shotgun (WGS) entry which is preliminary data.</text>
</comment>
<dbReference type="Pfam" id="PF00133">
    <property type="entry name" value="tRNA-synt_1"/>
    <property type="match status" value="1"/>
</dbReference>
<dbReference type="CDD" id="cd00818">
    <property type="entry name" value="IleRS_core"/>
    <property type="match status" value="1"/>
</dbReference>
<dbReference type="Pfam" id="PF08264">
    <property type="entry name" value="Anticodon_1"/>
    <property type="match status" value="1"/>
</dbReference>
<dbReference type="SUPFAM" id="SSF47323">
    <property type="entry name" value="Anticodon-binding domain of a subclass of class I aminoacyl-tRNA synthetases"/>
    <property type="match status" value="1"/>
</dbReference>
<evidence type="ECO:0000259" key="15">
    <source>
        <dbReference type="Pfam" id="PF08264"/>
    </source>
</evidence>
<dbReference type="AlphaFoldDB" id="A0A4U8V094"/>
<evidence type="ECO:0000256" key="10">
    <source>
        <dbReference type="ARBA" id="ARBA00032665"/>
    </source>
</evidence>
<dbReference type="SUPFAM" id="SSF52374">
    <property type="entry name" value="Nucleotidylyl transferase"/>
    <property type="match status" value="1"/>
</dbReference>
<evidence type="ECO:0000256" key="11">
    <source>
        <dbReference type="ARBA" id="ARBA00048359"/>
    </source>
</evidence>